<gene>
    <name evidence="2" type="ORF">NKR23_g10395</name>
</gene>
<feature type="region of interest" description="Disordered" evidence="1">
    <location>
        <begin position="56"/>
        <end position="92"/>
    </location>
</feature>
<evidence type="ECO:0000313" key="3">
    <source>
        <dbReference type="Proteomes" id="UP001174694"/>
    </source>
</evidence>
<organism evidence="2 3">
    <name type="scientific">Pleurostoma richardsiae</name>
    <dbReference type="NCBI Taxonomy" id="41990"/>
    <lineage>
        <taxon>Eukaryota</taxon>
        <taxon>Fungi</taxon>
        <taxon>Dikarya</taxon>
        <taxon>Ascomycota</taxon>
        <taxon>Pezizomycotina</taxon>
        <taxon>Sordariomycetes</taxon>
        <taxon>Sordariomycetidae</taxon>
        <taxon>Calosphaeriales</taxon>
        <taxon>Pleurostomataceae</taxon>
        <taxon>Pleurostoma</taxon>
    </lineage>
</organism>
<dbReference type="Gene3D" id="3.30.710.10">
    <property type="entry name" value="Potassium Channel Kv1.1, Chain A"/>
    <property type="match status" value="1"/>
</dbReference>
<evidence type="ECO:0000256" key="1">
    <source>
        <dbReference type="SAM" id="MobiDB-lite"/>
    </source>
</evidence>
<accession>A0AA38R566</accession>
<reference evidence="2" key="1">
    <citation type="submission" date="2022-07" db="EMBL/GenBank/DDBJ databases">
        <title>Fungi with potential for degradation of polypropylene.</title>
        <authorList>
            <person name="Gostincar C."/>
        </authorList>
    </citation>
    <scope>NUCLEOTIDE SEQUENCE</scope>
    <source>
        <strain evidence="2">EXF-13308</strain>
    </source>
</reference>
<dbReference type="Proteomes" id="UP001174694">
    <property type="component" value="Unassembled WGS sequence"/>
</dbReference>
<evidence type="ECO:0008006" key="4">
    <source>
        <dbReference type="Google" id="ProtNLM"/>
    </source>
</evidence>
<proteinExistence type="predicted"/>
<protein>
    <recommendedName>
        <fullName evidence="4">BTB domain-containing protein</fullName>
    </recommendedName>
</protein>
<comment type="caution">
    <text evidence="2">The sequence shown here is derived from an EMBL/GenBank/DDBJ whole genome shotgun (WGS) entry which is preliminary data.</text>
</comment>
<feature type="compositionally biased region" description="Basic and acidic residues" evidence="1">
    <location>
        <begin position="62"/>
        <end position="73"/>
    </location>
</feature>
<evidence type="ECO:0000313" key="2">
    <source>
        <dbReference type="EMBL" id="KAJ9133965.1"/>
    </source>
</evidence>
<feature type="region of interest" description="Disordered" evidence="1">
    <location>
        <begin position="323"/>
        <end position="356"/>
    </location>
</feature>
<dbReference type="AlphaFoldDB" id="A0AA38R566"/>
<feature type="region of interest" description="Disordered" evidence="1">
    <location>
        <begin position="227"/>
        <end position="260"/>
    </location>
</feature>
<dbReference type="EMBL" id="JANBVO010000046">
    <property type="protein sequence ID" value="KAJ9133965.1"/>
    <property type="molecule type" value="Genomic_DNA"/>
</dbReference>
<sequence>MTKVTGRKASVGSLVSADFVRVLVGPEQREFAVHRKLLCGASPFFQSSLDAVPAGLTRHGRSAPDLRSADRRPQSARPAPRPSPSSSGGGVLWLPDETPATVELFLLWLYRRRSFPSLVEAAVAEVTRGYPDPDPSPVPPATEAARRALHWDLVRLHLFAAGPAGLPALQDAATDALQDLYLRCDWDVSPQFLGFLYGRCGAGASLRLRRWAVAMAAWQIHAAGPPSPGAIASVPGGEGDDEGVSSSASPEVLPPPPGEFGALLRSVPELAADYAGHLRKMAGSGADLRVKNPQLRIPGNSLRNEERHFGFRQCSFHSHRGAVGEGRCPHSTPAGSAGRVGGGWEEEEETGRDEATTESLWGLGSFGVELRGVKPLRMNGLDSPGGFI</sequence>
<dbReference type="InterPro" id="IPR011333">
    <property type="entry name" value="SKP1/BTB/POZ_sf"/>
</dbReference>
<name>A0AA38R566_9PEZI</name>
<keyword evidence="3" id="KW-1185">Reference proteome</keyword>